<feature type="domain" description="LIM zinc-binding" evidence="9">
    <location>
        <begin position="8"/>
        <end position="69"/>
    </location>
</feature>
<dbReference type="Pfam" id="PF00412">
    <property type="entry name" value="LIM"/>
    <property type="match status" value="1"/>
</dbReference>
<dbReference type="PROSITE" id="PS00478">
    <property type="entry name" value="LIM_DOMAIN_1"/>
    <property type="match status" value="1"/>
</dbReference>
<evidence type="ECO:0000256" key="8">
    <source>
        <dbReference type="PROSITE-ProRule" id="PRU00125"/>
    </source>
</evidence>
<dbReference type="GO" id="GO:0030182">
    <property type="term" value="P:neuron differentiation"/>
    <property type="evidence" value="ECO:0007669"/>
    <property type="project" value="TreeGrafter"/>
</dbReference>
<dbReference type="AlphaFoldDB" id="A0AAW1CFQ7"/>
<dbReference type="GO" id="GO:0005634">
    <property type="term" value="C:nucleus"/>
    <property type="evidence" value="ECO:0007669"/>
    <property type="project" value="UniProtKB-SubCell"/>
</dbReference>
<dbReference type="GO" id="GO:0000981">
    <property type="term" value="F:DNA-binding transcription factor activity, RNA polymerase II-specific"/>
    <property type="evidence" value="ECO:0007669"/>
    <property type="project" value="TreeGrafter"/>
</dbReference>
<protein>
    <recommendedName>
        <fullName evidence="9">LIM zinc-binding domain-containing protein</fullName>
    </recommendedName>
</protein>
<evidence type="ECO:0000259" key="9">
    <source>
        <dbReference type="PROSITE" id="PS50023"/>
    </source>
</evidence>
<dbReference type="EMBL" id="JAPXFL010000038">
    <property type="protein sequence ID" value="KAK9496936.1"/>
    <property type="molecule type" value="Genomic_DNA"/>
</dbReference>
<dbReference type="GO" id="GO:0000977">
    <property type="term" value="F:RNA polymerase II transcription regulatory region sequence-specific DNA binding"/>
    <property type="evidence" value="ECO:0007669"/>
    <property type="project" value="TreeGrafter"/>
</dbReference>
<comment type="caution">
    <text evidence="10">The sequence shown here is derived from an EMBL/GenBank/DDBJ whole genome shotgun (WGS) entry which is preliminary data.</text>
</comment>
<keyword evidence="6" id="KW-0371">Homeobox</keyword>
<evidence type="ECO:0000256" key="5">
    <source>
        <dbReference type="ARBA" id="ARBA00023125"/>
    </source>
</evidence>
<accession>A0AAW1CFQ7</accession>
<dbReference type="PANTHER" id="PTHR24208">
    <property type="entry name" value="LIM/HOMEOBOX PROTEIN LHX"/>
    <property type="match status" value="1"/>
</dbReference>
<proteinExistence type="predicted"/>
<dbReference type="PANTHER" id="PTHR24208:SF168">
    <property type="entry name" value="PROTEIN APTEROUS"/>
    <property type="match status" value="1"/>
</dbReference>
<evidence type="ECO:0000256" key="7">
    <source>
        <dbReference type="ARBA" id="ARBA00023242"/>
    </source>
</evidence>
<dbReference type="SMART" id="SM00132">
    <property type="entry name" value="LIM"/>
    <property type="match status" value="1"/>
</dbReference>
<evidence type="ECO:0000256" key="4">
    <source>
        <dbReference type="ARBA" id="ARBA00023038"/>
    </source>
</evidence>
<keyword evidence="4 8" id="KW-0440">LIM domain</keyword>
<gene>
    <name evidence="10" type="ORF">O3M35_012857</name>
</gene>
<evidence type="ECO:0000256" key="1">
    <source>
        <dbReference type="ARBA" id="ARBA00004123"/>
    </source>
</evidence>
<sequence>MLKEVVEEDCAGCHSRITDRFYLLAVDRQWHLGCLQCSECKLSLDTEVTCYSRHGNIYCKHDYYRYVSL</sequence>
<evidence type="ECO:0000256" key="2">
    <source>
        <dbReference type="ARBA" id="ARBA00022723"/>
    </source>
</evidence>
<name>A0AAW1CFQ7_9HEMI</name>
<keyword evidence="11" id="KW-1185">Reference proteome</keyword>
<evidence type="ECO:0000256" key="6">
    <source>
        <dbReference type="ARBA" id="ARBA00023155"/>
    </source>
</evidence>
<dbReference type="Gene3D" id="2.10.110.10">
    <property type="entry name" value="Cysteine Rich Protein"/>
    <property type="match status" value="1"/>
</dbReference>
<keyword evidence="7" id="KW-0539">Nucleus</keyword>
<dbReference type="InterPro" id="IPR001781">
    <property type="entry name" value="Znf_LIM"/>
</dbReference>
<dbReference type="PROSITE" id="PS50023">
    <property type="entry name" value="LIM_DOMAIN_2"/>
    <property type="match status" value="1"/>
</dbReference>
<evidence type="ECO:0000313" key="11">
    <source>
        <dbReference type="Proteomes" id="UP001461498"/>
    </source>
</evidence>
<dbReference type="Proteomes" id="UP001461498">
    <property type="component" value="Unassembled WGS sequence"/>
</dbReference>
<keyword evidence="3 8" id="KW-0862">Zinc</keyword>
<dbReference type="SUPFAM" id="SSF57716">
    <property type="entry name" value="Glucocorticoid receptor-like (DNA-binding domain)"/>
    <property type="match status" value="2"/>
</dbReference>
<reference evidence="10 11" key="1">
    <citation type="submission" date="2022-12" db="EMBL/GenBank/DDBJ databases">
        <title>Chromosome-level genome assembly of true bugs.</title>
        <authorList>
            <person name="Ma L."/>
            <person name="Li H."/>
        </authorList>
    </citation>
    <scope>NUCLEOTIDE SEQUENCE [LARGE SCALE GENOMIC DNA]</scope>
    <source>
        <strain evidence="10">Lab_2022b</strain>
    </source>
</reference>
<organism evidence="10 11">
    <name type="scientific">Rhynocoris fuscipes</name>
    <dbReference type="NCBI Taxonomy" id="488301"/>
    <lineage>
        <taxon>Eukaryota</taxon>
        <taxon>Metazoa</taxon>
        <taxon>Ecdysozoa</taxon>
        <taxon>Arthropoda</taxon>
        <taxon>Hexapoda</taxon>
        <taxon>Insecta</taxon>
        <taxon>Pterygota</taxon>
        <taxon>Neoptera</taxon>
        <taxon>Paraneoptera</taxon>
        <taxon>Hemiptera</taxon>
        <taxon>Heteroptera</taxon>
        <taxon>Panheteroptera</taxon>
        <taxon>Cimicomorpha</taxon>
        <taxon>Reduviidae</taxon>
        <taxon>Harpactorinae</taxon>
        <taxon>Harpactorini</taxon>
        <taxon>Rhynocoris</taxon>
    </lineage>
</organism>
<dbReference type="FunFam" id="2.10.110.10:FF:000033">
    <property type="entry name" value="LIM/homeobox protein Lhx9 isoform X2"/>
    <property type="match status" value="1"/>
</dbReference>
<dbReference type="GO" id="GO:0046872">
    <property type="term" value="F:metal ion binding"/>
    <property type="evidence" value="ECO:0007669"/>
    <property type="project" value="UniProtKB-KW"/>
</dbReference>
<evidence type="ECO:0000313" key="10">
    <source>
        <dbReference type="EMBL" id="KAK9496936.1"/>
    </source>
</evidence>
<dbReference type="InterPro" id="IPR050453">
    <property type="entry name" value="LIM_Homeobox_TF"/>
</dbReference>
<evidence type="ECO:0000256" key="3">
    <source>
        <dbReference type="ARBA" id="ARBA00022833"/>
    </source>
</evidence>
<comment type="subcellular location">
    <subcellularLocation>
        <location evidence="1">Nucleus</location>
    </subcellularLocation>
</comment>
<keyword evidence="5" id="KW-0238">DNA-binding</keyword>
<keyword evidence="2 8" id="KW-0479">Metal-binding</keyword>